<dbReference type="InterPro" id="IPR015943">
    <property type="entry name" value="WD40/YVTN_repeat-like_dom_sf"/>
</dbReference>
<dbReference type="PROSITE" id="PS50294">
    <property type="entry name" value="WD_REPEATS_REGION"/>
    <property type="match status" value="2"/>
</dbReference>
<dbReference type="InterPro" id="IPR051959">
    <property type="entry name" value="PAK1-Kinase_Regulator"/>
</dbReference>
<feature type="compositionally biased region" description="Acidic residues" evidence="4">
    <location>
        <begin position="577"/>
        <end position="605"/>
    </location>
</feature>
<dbReference type="SUPFAM" id="SSF50978">
    <property type="entry name" value="WD40 repeat-like"/>
    <property type="match status" value="1"/>
</dbReference>
<gene>
    <name evidence="5" type="ORF">PSFLO_04138</name>
</gene>
<dbReference type="PANTHER" id="PTHR44675">
    <property type="entry name" value="PAK1 INTERACTING PROTEIN 1"/>
    <property type="match status" value="1"/>
</dbReference>
<feature type="compositionally biased region" description="Acidic residues" evidence="4">
    <location>
        <begin position="416"/>
        <end position="433"/>
    </location>
</feature>
<keyword evidence="1 3" id="KW-0853">WD repeat</keyword>
<dbReference type="Gene3D" id="2.130.10.10">
    <property type="entry name" value="YVTN repeat-like/Quinoprotein amine dehydrogenase"/>
    <property type="match status" value="1"/>
</dbReference>
<sequence length="678" mass="72888">MPAQKRSRPAPGSASREAPQPKGTAFRKSAKKQRTDDQQDTASSKPKPKPKPQPQRQRPKDQPKPKTKHEFIKAKQEAARREKEAAQAAADKEKLQRQRDKAKVKAANKANNAGPAKLVIVPPAPTRSFHLIAGSYERILYGLQATLEPTSDAAADASASASSSSSSGGFTAQLKPVFTFPAHVSSIRTVATADSTSKWLATGGTDEVVKVWDLRRRREVGQLTGHEGTITSLTFASKTYLLTTSADSNINLYRTSDWALLRTLKGHIGRINSAAPHPSGRLALSVGSDRTIRMWDLMRGRAAASTKIGIEADLVRWDTKGRRFAVLAYRQAMVFSTDMTKIAEVEDSKRIGDIQFARVRVGASKEEHELLFAALEDGTVKIYDLDAKVAVDEAAKEAEGGKKEEKKKKEARQEDDAGESGDESDDDEEEQEDLTPLVDVGRLVGHKNRVKAVSILPVVVPSDASGKGKGKAEASVPASTWVASTISSDGFIRVFDLTAVCAALSPASAGAKTLDAYAEGLVSVEAIGSYNTKGTRLTCLSTVGIPQSTAKANGDDGDGDEDEDEDEDDGAGAVVIESDEDAVDVDGMDEDESDGDEGEVDEAAEDAELKRLEKALKEAQAKGLKLEDLEELLEAAEAQGSDFDLDDDEEYDAGDSDDDEEVDEVEDEVEGPDEGEEE</sequence>
<dbReference type="InterPro" id="IPR001680">
    <property type="entry name" value="WD40_rpt"/>
</dbReference>
<name>A0A5C3F5H4_9BASI</name>
<feature type="repeat" description="WD" evidence="3">
    <location>
        <begin position="223"/>
        <end position="263"/>
    </location>
</feature>
<dbReference type="InterPro" id="IPR036322">
    <property type="entry name" value="WD40_repeat_dom_sf"/>
</dbReference>
<evidence type="ECO:0000313" key="6">
    <source>
        <dbReference type="Proteomes" id="UP000323386"/>
    </source>
</evidence>
<organism evidence="5 6">
    <name type="scientific">Pseudozyma flocculosa</name>
    <dbReference type="NCBI Taxonomy" id="84751"/>
    <lineage>
        <taxon>Eukaryota</taxon>
        <taxon>Fungi</taxon>
        <taxon>Dikarya</taxon>
        <taxon>Basidiomycota</taxon>
        <taxon>Ustilaginomycotina</taxon>
        <taxon>Ustilaginomycetes</taxon>
        <taxon>Ustilaginales</taxon>
        <taxon>Ustilaginaceae</taxon>
        <taxon>Pseudozyma</taxon>
    </lineage>
</organism>
<feature type="region of interest" description="Disordered" evidence="4">
    <location>
        <begin position="394"/>
        <end position="438"/>
    </location>
</feature>
<feature type="repeat" description="WD" evidence="3">
    <location>
        <begin position="180"/>
        <end position="222"/>
    </location>
</feature>
<evidence type="ECO:0000256" key="3">
    <source>
        <dbReference type="PROSITE-ProRule" id="PRU00221"/>
    </source>
</evidence>
<feature type="compositionally biased region" description="Acidic residues" evidence="4">
    <location>
        <begin position="555"/>
        <end position="570"/>
    </location>
</feature>
<dbReference type="AlphaFoldDB" id="A0A5C3F5H4"/>
<feature type="compositionally biased region" description="Basic and acidic residues" evidence="4">
    <location>
        <begin position="394"/>
        <end position="415"/>
    </location>
</feature>
<dbReference type="InterPro" id="IPR019775">
    <property type="entry name" value="WD40_repeat_CS"/>
</dbReference>
<feature type="compositionally biased region" description="Acidic residues" evidence="4">
    <location>
        <begin position="643"/>
        <end position="678"/>
    </location>
</feature>
<dbReference type="SMART" id="SM00320">
    <property type="entry name" value="WD40"/>
    <property type="match status" value="5"/>
</dbReference>
<feature type="region of interest" description="Disordered" evidence="4">
    <location>
        <begin position="636"/>
        <end position="678"/>
    </location>
</feature>
<evidence type="ECO:0000256" key="2">
    <source>
        <dbReference type="ARBA" id="ARBA00022737"/>
    </source>
</evidence>
<protein>
    <submittedName>
        <fullName evidence="5">Related to MAK11 protein (Maintenance of killer toxin-encoding satellite M1 dsRNA)</fullName>
    </submittedName>
</protein>
<dbReference type="Pfam" id="PF00400">
    <property type="entry name" value="WD40"/>
    <property type="match status" value="3"/>
</dbReference>
<dbReference type="PROSITE" id="PS00678">
    <property type="entry name" value="WD_REPEATS_1"/>
    <property type="match status" value="2"/>
</dbReference>
<feature type="repeat" description="WD" evidence="3">
    <location>
        <begin position="264"/>
        <end position="305"/>
    </location>
</feature>
<keyword evidence="2" id="KW-0677">Repeat</keyword>
<proteinExistence type="predicted"/>
<dbReference type="EMBL" id="OOIP01000011">
    <property type="protein sequence ID" value="SPO38659.1"/>
    <property type="molecule type" value="Genomic_DNA"/>
</dbReference>
<reference evidence="5 6" key="1">
    <citation type="submission" date="2018-03" db="EMBL/GenBank/DDBJ databases">
        <authorList>
            <person name="Guldener U."/>
        </authorList>
    </citation>
    <scope>NUCLEOTIDE SEQUENCE [LARGE SCALE GENOMIC DNA]</scope>
    <source>
        <strain evidence="5 6">DAOM196992</strain>
    </source>
</reference>
<dbReference type="OrthoDB" id="308449at2759"/>
<keyword evidence="6" id="KW-1185">Reference proteome</keyword>
<dbReference type="Proteomes" id="UP000323386">
    <property type="component" value="Unassembled WGS sequence"/>
</dbReference>
<evidence type="ECO:0000256" key="1">
    <source>
        <dbReference type="ARBA" id="ARBA00022574"/>
    </source>
</evidence>
<evidence type="ECO:0000256" key="4">
    <source>
        <dbReference type="SAM" id="MobiDB-lite"/>
    </source>
</evidence>
<feature type="region of interest" description="Disordered" evidence="4">
    <location>
        <begin position="1"/>
        <end position="99"/>
    </location>
</feature>
<accession>A0A5C3F5H4</accession>
<feature type="compositionally biased region" description="Basic and acidic residues" evidence="4">
    <location>
        <begin position="58"/>
        <end position="99"/>
    </location>
</feature>
<dbReference type="PANTHER" id="PTHR44675:SF1">
    <property type="entry name" value="P21-ACTIVATED PROTEIN KINASE-INTERACTING PROTEIN 1"/>
    <property type="match status" value="1"/>
</dbReference>
<evidence type="ECO:0000313" key="5">
    <source>
        <dbReference type="EMBL" id="SPO38659.1"/>
    </source>
</evidence>
<feature type="region of interest" description="Disordered" evidence="4">
    <location>
        <begin position="547"/>
        <end position="605"/>
    </location>
</feature>
<dbReference type="PROSITE" id="PS50082">
    <property type="entry name" value="WD_REPEATS_2"/>
    <property type="match status" value="3"/>
</dbReference>